<dbReference type="PANTHER" id="PTHR13234:SF8">
    <property type="entry name" value="GAMMA-INTERFERON-INDUCIBLE LYSOSOMAL THIOL REDUCTASE"/>
    <property type="match status" value="1"/>
</dbReference>
<evidence type="ECO:0000313" key="6">
    <source>
        <dbReference type="EMBL" id="CAE0674583.1"/>
    </source>
</evidence>
<keyword evidence="5" id="KW-0325">Glycoprotein</keyword>
<gene>
    <name evidence="6" type="ORF">LGLO00237_LOCUS26357</name>
    <name evidence="7" type="ORF">LGLO00237_LOCUS26358</name>
</gene>
<comment type="subcellular location">
    <subcellularLocation>
        <location evidence="1">Secreted</location>
    </subcellularLocation>
</comment>
<dbReference type="EMBL" id="HBIV01036965">
    <property type="protein sequence ID" value="CAE0674584.1"/>
    <property type="molecule type" value="Transcribed_RNA"/>
</dbReference>
<protein>
    <recommendedName>
        <fullName evidence="8">Gamma-interferon-inducible lysosomal thiol reductase</fullName>
    </recommendedName>
</protein>
<evidence type="ECO:0008006" key="8">
    <source>
        <dbReference type="Google" id="ProtNLM"/>
    </source>
</evidence>
<evidence type="ECO:0000256" key="1">
    <source>
        <dbReference type="ARBA" id="ARBA00004613"/>
    </source>
</evidence>
<dbReference type="EMBL" id="HBIV01036964">
    <property type="protein sequence ID" value="CAE0674583.1"/>
    <property type="molecule type" value="Transcribed_RNA"/>
</dbReference>
<evidence type="ECO:0000256" key="3">
    <source>
        <dbReference type="ARBA" id="ARBA00022525"/>
    </source>
</evidence>
<keyword evidence="4" id="KW-0732">Signal</keyword>
<dbReference type="InterPro" id="IPR004911">
    <property type="entry name" value="Interferon-induced_GILT"/>
</dbReference>
<evidence type="ECO:0000256" key="5">
    <source>
        <dbReference type="ARBA" id="ARBA00023180"/>
    </source>
</evidence>
<dbReference type="Pfam" id="PF03227">
    <property type="entry name" value="GILT"/>
    <property type="match status" value="1"/>
</dbReference>
<dbReference type="GO" id="GO:0005576">
    <property type="term" value="C:extracellular region"/>
    <property type="evidence" value="ECO:0007669"/>
    <property type="project" value="UniProtKB-SubCell"/>
</dbReference>
<name>A0A6V3R7L9_9EUKA</name>
<reference evidence="6" key="1">
    <citation type="submission" date="2021-01" db="EMBL/GenBank/DDBJ databases">
        <authorList>
            <person name="Corre E."/>
            <person name="Pelletier E."/>
            <person name="Niang G."/>
            <person name="Scheremetjew M."/>
            <person name="Finn R."/>
            <person name="Kale V."/>
            <person name="Holt S."/>
            <person name="Cochrane G."/>
            <person name="Meng A."/>
            <person name="Brown T."/>
            <person name="Cohen L."/>
        </authorList>
    </citation>
    <scope>NUCLEOTIDE SEQUENCE</scope>
    <source>
        <strain evidence="6">CCCM811</strain>
    </source>
</reference>
<comment type="similarity">
    <text evidence="2">Belongs to the GILT family.</text>
</comment>
<evidence type="ECO:0000256" key="2">
    <source>
        <dbReference type="ARBA" id="ARBA00005679"/>
    </source>
</evidence>
<dbReference type="AlphaFoldDB" id="A0A6V3R7L9"/>
<dbReference type="PANTHER" id="PTHR13234">
    <property type="entry name" value="GAMMA-INTERFERON INDUCIBLE LYSOSOMAL THIOL REDUCTASE GILT"/>
    <property type="match status" value="1"/>
</dbReference>
<sequence>MVPYGNARMESGKVSCQHGEEECEGNRWEQCAIAHYPDASDYFPFYYCMESEGDRMLHNVKKCASDANLDYGILSTCYNGAESEELQKKAAAMTPSDHQYVPWVLINGVKSPSDGDNILEEVCSAYTGEAPKACESLEKSKGWKRCYA</sequence>
<accession>A0A6V3R7L9</accession>
<organism evidence="6">
    <name type="scientific">Lotharella globosa</name>
    <dbReference type="NCBI Taxonomy" id="91324"/>
    <lineage>
        <taxon>Eukaryota</taxon>
        <taxon>Sar</taxon>
        <taxon>Rhizaria</taxon>
        <taxon>Cercozoa</taxon>
        <taxon>Chlorarachniophyceae</taxon>
        <taxon>Lotharella</taxon>
    </lineage>
</organism>
<evidence type="ECO:0000256" key="4">
    <source>
        <dbReference type="ARBA" id="ARBA00022729"/>
    </source>
</evidence>
<dbReference type="GO" id="GO:0016671">
    <property type="term" value="F:oxidoreductase activity, acting on a sulfur group of donors, disulfide as acceptor"/>
    <property type="evidence" value="ECO:0007669"/>
    <property type="project" value="InterPro"/>
</dbReference>
<proteinExistence type="inferred from homology"/>
<evidence type="ECO:0000313" key="7">
    <source>
        <dbReference type="EMBL" id="CAE0674584.1"/>
    </source>
</evidence>
<keyword evidence="3" id="KW-0964">Secreted</keyword>